<name>A0ABZ2DCT3_9PSED</name>
<evidence type="ECO:0000313" key="8">
    <source>
        <dbReference type="Proteomes" id="UP001347174"/>
    </source>
</evidence>
<dbReference type="InterPro" id="IPR010033">
    <property type="entry name" value="HAD_SF_ppase_IIIC"/>
</dbReference>
<dbReference type="InterPro" id="IPR036514">
    <property type="entry name" value="SGNH_hydro_sf"/>
</dbReference>
<dbReference type="Gene3D" id="3.40.50.12780">
    <property type="entry name" value="N-terminal domain of ligase-like"/>
    <property type="match status" value="1"/>
</dbReference>
<dbReference type="Pfam" id="PF00668">
    <property type="entry name" value="Condensation"/>
    <property type="match status" value="1"/>
</dbReference>
<keyword evidence="8" id="KW-1185">Reference proteome</keyword>
<proteinExistence type="inferred from homology"/>
<dbReference type="SUPFAM" id="SSF52777">
    <property type="entry name" value="CoA-dependent acyltransferases"/>
    <property type="match status" value="2"/>
</dbReference>
<dbReference type="Gene3D" id="1.10.1200.10">
    <property type="entry name" value="ACP-like"/>
    <property type="match status" value="2"/>
</dbReference>
<sequence length="1756" mass="190981">MTASTPELPDWSGWPKPSVVLDPIALLRTRAERQPDEIAVWLVDRRGHEITCTWHELNERATAVAWQLQSSNARRAVIVASHGVGFLAALFGCMAAGATAIPVPGANSRSATDRWQVIFQDAQPDTFISASRPDSLPVGMQWIDCHIREAPSGFEGKFDPSRVAIIQYTSGSTAKPRGVLVDGYNLSAQQRSLRDIFGHTAQSRVLTWLPAYHDMGLIGGLLQPLYAGIPCVWLSMTAFLASPLTWLQAISRYRATTSGGPNFAYDNCVTAMGEQSLEGLDLSSWRVAFNGSEAVRAQTLERFTRKFASYGFNRDAFFPCYGLAEATLMATGPVPGTKVVVSRFDRDALSQDQVVPSASDNAVALVSSGVALPGSAIAIVSAQSRMPVSSGQVGEILLSGPGVVSGYLGGRDESRFSVRLPQDERRWLATGDMGFVEDSNLYVVGRLDDVLNVRGRKHSAEEMEQAVCAVFADDSDVFVAVVGVAQEDGDEAVVLIETTFLHAIDAARVSQITQLITQNYGVSVAEVAWLAPRSLPRTTSGKLQRSKARDLWAEGKLNQHRLGDAGPEIASHGRTEPAASTADAFSRAFSQVLPGADIGEYSNFFAAGGDSLKVHALRAQLEQSTGLNVELADIFEAPTPASLRARIMTRGAQPGSAAVAPDLGELAPAQRRIWFSEHMNVGFSFYHVGLSFDISGLQQEEVERALQKLIASEPALRTVFFIAAGEPRQRVLQTADVRLRVVGAVPADDIPGVVLDEVSTAFDLSQSVVRALILNGEAGECRLVLTVHHIVCDGWGARRLIERMSQWLPGMAPKALSLPVITEHDYLKQCALSALNARNARSPGMEFFRQMLADSRGSVLPLDFERPLKPALTGGRCRSRMDAQTLERLSDAARRECTTPFAVLLSALGAMVRFLSDSDEAVIGTVVSLLPGAQHDGAMSCDINFLPLLICAHDQTSISSWVEQVSTTLASALNHSATAFEDLVQAVNPDRTRGGNPLYSVGLWFNDPSSSAVQQAVELVETPTAELDLRFIVTPLHDGTANVVLEYASELFMESSARRLLDTFLVAADAMIRHPQWLLSDFASLLQKVAQPRAVRRLSIAANFTVEPALDALNYWSRRLELPLSVNLAPYDQVELQLLQPGQQSVASSNERFIVLDPDAWVDEAGGSERVSAFIQLLESQPALRRELTLFITPGLSLDTPRSEAVRLAREQLLALAGEQWKIVDLATVEGGYNTGPCRSPYTDELGRNPFSPTWLTGLGTVLFRHTRSAVRQSRKVLVLDCDNTLWDGECASSISIPSHKIALQQAILRLSAAGVVLALCTRNRPEDVIEAFAHPDMLLSRDNIAAMEASWDPKSQSLQRLATQLSLGTDSFVLLDDDPAICAEVRSNCPDVCVITLPESSLLQACTPYHLWEFDGLGGTSSDLSRASAYALEAKRKRAQFEAPDLESYLAGLETRVDSRRAQPDDLSRIAQLSQRTNQFNASDFRATESDLIALKADLRVAQVQDRFGDYGMTCAALVFEREERLDVDAFFVSCRVLGRGAEGLFLASLQDEARSRGLVELRVRLRKTARNIPAREFFESLRDCTYDKASEYFIVPLDATAAPSLACTRQTSVGRQLRKASPAVSGVPLSILERADVRAVLAATNASPLRTVRRQTYIAPEGAIEQGLATILADVLRVDRVGTTDNFFELGGHSLLALRVVWRIQEDFGVSVTLAAFYDRPTLSGLAESVLDALVLLDGSDALSNLVAENGIVK</sequence>
<dbReference type="InterPro" id="IPR045851">
    <property type="entry name" value="AMP-bd_C_sf"/>
</dbReference>
<dbReference type="PANTHER" id="PTHR22754:SF32">
    <property type="entry name" value="DISCO-INTERACTING PROTEIN 2"/>
    <property type="match status" value="1"/>
</dbReference>
<dbReference type="Gene3D" id="3.40.50.1110">
    <property type="entry name" value="SGNH hydrolase"/>
    <property type="match status" value="1"/>
</dbReference>
<gene>
    <name evidence="7" type="ORF">QYQ93_25495</name>
</gene>
<feature type="domain" description="Carrier" evidence="6">
    <location>
        <begin position="576"/>
        <end position="651"/>
    </location>
</feature>
<dbReference type="Gene3D" id="3.40.630.30">
    <property type="match status" value="1"/>
</dbReference>
<keyword evidence="5" id="KW-0436">Ligase</keyword>
<dbReference type="Gene3D" id="3.30.300.30">
    <property type="match status" value="1"/>
</dbReference>
<dbReference type="SUPFAM" id="SSF56784">
    <property type="entry name" value="HAD-like"/>
    <property type="match status" value="1"/>
</dbReference>
<organism evidence="7 8">
    <name type="scientific">Pseudomonas khavaziana</name>
    <dbReference type="NCBI Taxonomy" id="2842351"/>
    <lineage>
        <taxon>Bacteria</taxon>
        <taxon>Pseudomonadati</taxon>
        <taxon>Pseudomonadota</taxon>
        <taxon>Gammaproteobacteria</taxon>
        <taxon>Pseudomonadales</taxon>
        <taxon>Pseudomonadaceae</taxon>
        <taxon>Pseudomonas</taxon>
    </lineage>
</organism>
<dbReference type="InterPro" id="IPR000873">
    <property type="entry name" value="AMP-dep_synth/lig_dom"/>
</dbReference>
<dbReference type="PROSITE" id="PS50075">
    <property type="entry name" value="CARRIER"/>
    <property type="match status" value="2"/>
</dbReference>
<accession>A0ABZ2DCT3</accession>
<dbReference type="Pfam" id="PF00550">
    <property type="entry name" value="PP-binding"/>
    <property type="match status" value="2"/>
</dbReference>
<dbReference type="Gene3D" id="3.30.559.30">
    <property type="entry name" value="Nonribosomal peptide synthetase, condensation domain"/>
    <property type="match status" value="1"/>
</dbReference>
<reference evidence="7 8" key="1">
    <citation type="submission" date="2023-07" db="EMBL/GenBank/DDBJ databases">
        <title>Plant endophyte Pseudomonas khavaziana can be used to control wheat stem rot.</title>
        <authorList>
            <person name="Guo S."/>
            <person name="Shen X."/>
        </authorList>
    </citation>
    <scope>NUCLEOTIDE SEQUENCE [LARGE SCALE GENOMIC DNA]</scope>
    <source>
        <strain evidence="7 8">SR9</strain>
    </source>
</reference>
<evidence type="ECO:0000256" key="2">
    <source>
        <dbReference type="ARBA" id="ARBA00006432"/>
    </source>
</evidence>
<feature type="domain" description="Carrier" evidence="6">
    <location>
        <begin position="1661"/>
        <end position="1736"/>
    </location>
</feature>
<dbReference type="SUPFAM" id="SSF47336">
    <property type="entry name" value="ACP-like"/>
    <property type="match status" value="2"/>
</dbReference>
<dbReference type="InterPro" id="IPR036736">
    <property type="entry name" value="ACP-like_sf"/>
</dbReference>
<dbReference type="Gene3D" id="3.30.559.10">
    <property type="entry name" value="Chloramphenicol acetyltransferase-like domain"/>
    <property type="match status" value="1"/>
</dbReference>
<comment type="similarity">
    <text evidence="2">Belongs to the ATP-dependent AMP-binding enzyme family.</text>
</comment>
<evidence type="ECO:0000259" key="6">
    <source>
        <dbReference type="PROSITE" id="PS50075"/>
    </source>
</evidence>
<dbReference type="SMART" id="SM00823">
    <property type="entry name" value="PKS_PP"/>
    <property type="match status" value="2"/>
</dbReference>
<dbReference type="Gene3D" id="3.40.50.1000">
    <property type="entry name" value="HAD superfamily/HAD-like"/>
    <property type="match status" value="1"/>
</dbReference>
<dbReference type="InterPro" id="IPR009081">
    <property type="entry name" value="PP-bd_ACP"/>
</dbReference>
<keyword evidence="3" id="KW-0596">Phosphopantetheine</keyword>
<dbReference type="InterPro" id="IPR023213">
    <property type="entry name" value="CAT-like_dom_sf"/>
</dbReference>
<dbReference type="Proteomes" id="UP001347174">
    <property type="component" value="Chromosome"/>
</dbReference>
<dbReference type="PROSITE" id="PS00012">
    <property type="entry name" value="PHOSPHOPANTETHEINE"/>
    <property type="match status" value="1"/>
</dbReference>
<comment type="cofactor">
    <cofactor evidence="1">
        <name>pantetheine 4'-phosphate</name>
        <dbReference type="ChEBI" id="CHEBI:47942"/>
    </cofactor>
</comment>
<evidence type="ECO:0000256" key="5">
    <source>
        <dbReference type="ARBA" id="ARBA00022598"/>
    </source>
</evidence>
<dbReference type="InterPro" id="IPR006162">
    <property type="entry name" value="Ppantetheine_attach_site"/>
</dbReference>
<keyword evidence="4" id="KW-0597">Phosphoprotein</keyword>
<dbReference type="InterPro" id="IPR040097">
    <property type="entry name" value="FAAL/FAAC"/>
</dbReference>
<dbReference type="RefSeq" id="WP_338475764.1">
    <property type="nucleotide sequence ID" value="NZ_CP129946.1"/>
</dbReference>
<dbReference type="InterPro" id="IPR036412">
    <property type="entry name" value="HAD-like_sf"/>
</dbReference>
<evidence type="ECO:0000256" key="4">
    <source>
        <dbReference type="ARBA" id="ARBA00022553"/>
    </source>
</evidence>
<dbReference type="NCBIfam" id="TIGR01686">
    <property type="entry name" value="FkbH"/>
    <property type="match status" value="1"/>
</dbReference>
<dbReference type="NCBIfam" id="TIGR01681">
    <property type="entry name" value="HAD-SF-IIIC"/>
    <property type="match status" value="1"/>
</dbReference>
<evidence type="ECO:0000313" key="7">
    <source>
        <dbReference type="EMBL" id="WWA76103.1"/>
    </source>
</evidence>
<dbReference type="CDD" id="cd05931">
    <property type="entry name" value="FAAL"/>
    <property type="match status" value="1"/>
</dbReference>
<protein>
    <submittedName>
        <fullName evidence="7">HAD-IIIC family phosphatase</fullName>
    </submittedName>
</protein>
<evidence type="ECO:0000256" key="1">
    <source>
        <dbReference type="ARBA" id="ARBA00001957"/>
    </source>
</evidence>
<dbReference type="InterPro" id="IPR020806">
    <property type="entry name" value="PKS_PP-bd"/>
</dbReference>
<dbReference type="SUPFAM" id="SSF56801">
    <property type="entry name" value="Acetyl-CoA synthetase-like"/>
    <property type="match status" value="1"/>
</dbReference>
<dbReference type="InterPro" id="IPR042099">
    <property type="entry name" value="ANL_N_sf"/>
</dbReference>
<dbReference type="Pfam" id="PF00501">
    <property type="entry name" value="AMP-binding"/>
    <property type="match status" value="1"/>
</dbReference>
<dbReference type="EMBL" id="CP129946">
    <property type="protein sequence ID" value="WWA76103.1"/>
    <property type="molecule type" value="Genomic_DNA"/>
</dbReference>
<dbReference type="PANTHER" id="PTHR22754">
    <property type="entry name" value="DISCO-INTERACTING PROTEIN 2 DIP2 -RELATED"/>
    <property type="match status" value="1"/>
</dbReference>
<dbReference type="InterPro" id="IPR010037">
    <property type="entry name" value="FkbH_domain"/>
</dbReference>
<dbReference type="InterPro" id="IPR023214">
    <property type="entry name" value="HAD_sf"/>
</dbReference>
<evidence type="ECO:0000256" key="3">
    <source>
        <dbReference type="ARBA" id="ARBA00022450"/>
    </source>
</evidence>
<dbReference type="InterPro" id="IPR001242">
    <property type="entry name" value="Condensation_dom"/>
</dbReference>